<accession>A0A972GVB1</accession>
<proteinExistence type="predicted"/>
<dbReference type="EMBL" id="WHOD01000056">
    <property type="protein sequence ID" value="NOU94472.1"/>
    <property type="molecule type" value="Genomic_DNA"/>
</dbReference>
<sequence>MRRVANKWSKFAILLRHQGVAKHIPAMRHFSASNLRDMLQRYPFVVAKPFVGTGGNRVVKVQKTQGGYMYHYYGNQIKVHSLDGLVRALNRIRNGRSYMLQQGIQLTTIDGRPVDYRVKLVKAGRSWHIRAIVGRLARPGLFVTNLCKGGTLLQGSHALRRTFPARMVKSKRDTMCGVARTCTFLLESRYPGIGELGYDFGIDKKGSVWILEVNTRPH</sequence>
<gene>
    <name evidence="1" type="ORF">GC093_14780</name>
</gene>
<keyword evidence="2" id="KW-1185">Reference proteome</keyword>
<dbReference type="Proteomes" id="UP000641588">
    <property type="component" value="Unassembled WGS sequence"/>
</dbReference>
<dbReference type="RefSeq" id="WP_171652689.1">
    <property type="nucleotide sequence ID" value="NZ_WHOD01000056.1"/>
</dbReference>
<reference evidence="1" key="1">
    <citation type="submission" date="2019-10" db="EMBL/GenBank/DDBJ databases">
        <title>Description of Paenibacillus glebae sp. nov.</title>
        <authorList>
            <person name="Carlier A."/>
            <person name="Qi S."/>
        </authorList>
    </citation>
    <scope>NUCLEOTIDE SEQUENCE</scope>
    <source>
        <strain evidence="1">LMG 31456</strain>
    </source>
</reference>
<evidence type="ECO:0000313" key="2">
    <source>
        <dbReference type="Proteomes" id="UP000641588"/>
    </source>
</evidence>
<dbReference type="SUPFAM" id="SSF56059">
    <property type="entry name" value="Glutathione synthetase ATP-binding domain-like"/>
    <property type="match status" value="1"/>
</dbReference>
<protein>
    <submittedName>
        <fullName evidence="1">YheC/YheD family protein</fullName>
    </submittedName>
</protein>
<comment type="caution">
    <text evidence="1">The sequence shown here is derived from an EMBL/GenBank/DDBJ whole genome shotgun (WGS) entry which is preliminary data.</text>
</comment>
<evidence type="ECO:0000313" key="1">
    <source>
        <dbReference type="EMBL" id="NOU94472.1"/>
    </source>
</evidence>
<dbReference type="Pfam" id="PF14398">
    <property type="entry name" value="ATPgrasp_YheCD"/>
    <property type="match status" value="1"/>
</dbReference>
<dbReference type="AlphaFoldDB" id="A0A972GVB1"/>
<organism evidence="1 2">
    <name type="scientific">Paenibacillus foliorum</name>
    <dbReference type="NCBI Taxonomy" id="2654974"/>
    <lineage>
        <taxon>Bacteria</taxon>
        <taxon>Bacillati</taxon>
        <taxon>Bacillota</taxon>
        <taxon>Bacilli</taxon>
        <taxon>Bacillales</taxon>
        <taxon>Paenibacillaceae</taxon>
        <taxon>Paenibacillus</taxon>
    </lineage>
</organism>
<name>A0A972GVB1_9BACL</name>
<dbReference type="InterPro" id="IPR026838">
    <property type="entry name" value="YheC/D"/>
</dbReference>